<proteinExistence type="predicted"/>
<accession>A0AAV4SYI7</accession>
<sequence>MPSIPLSRVSIPEGNSVSKEEYQNSQEHLCCPLTVAVDTRPQPLPPQIPLVQNLDQTETDSSQNDAGHQLHRDARNPEEHVLEQIVVHLGYAIEMYKVDDPPSLLTAGMMVEDRYTGMPKRGKLSMSPRWHTLPEPCCTRLCCCVGIPQSEIAR</sequence>
<evidence type="ECO:0000313" key="3">
    <source>
        <dbReference type="Proteomes" id="UP001054945"/>
    </source>
</evidence>
<feature type="region of interest" description="Disordered" evidence="1">
    <location>
        <begin position="1"/>
        <end position="23"/>
    </location>
</feature>
<comment type="caution">
    <text evidence="2">The sequence shown here is derived from an EMBL/GenBank/DDBJ whole genome shotgun (WGS) entry which is preliminary data.</text>
</comment>
<name>A0AAV4SYI7_CAEEX</name>
<gene>
    <name evidence="2" type="ORF">CEXT_708351</name>
</gene>
<evidence type="ECO:0000256" key="1">
    <source>
        <dbReference type="SAM" id="MobiDB-lite"/>
    </source>
</evidence>
<keyword evidence="3" id="KW-1185">Reference proteome</keyword>
<dbReference type="AlphaFoldDB" id="A0AAV4SYI7"/>
<dbReference type="Proteomes" id="UP001054945">
    <property type="component" value="Unassembled WGS sequence"/>
</dbReference>
<feature type="compositionally biased region" description="Polar residues" evidence="1">
    <location>
        <begin position="13"/>
        <end position="23"/>
    </location>
</feature>
<dbReference type="EMBL" id="BPLR01010271">
    <property type="protein sequence ID" value="GIY38196.1"/>
    <property type="molecule type" value="Genomic_DNA"/>
</dbReference>
<organism evidence="2 3">
    <name type="scientific">Caerostris extrusa</name>
    <name type="common">Bark spider</name>
    <name type="synonym">Caerostris bankana</name>
    <dbReference type="NCBI Taxonomy" id="172846"/>
    <lineage>
        <taxon>Eukaryota</taxon>
        <taxon>Metazoa</taxon>
        <taxon>Ecdysozoa</taxon>
        <taxon>Arthropoda</taxon>
        <taxon>Chelicerata</taxon>
        <taxon>Arachnida</taxon>
        <taxon>Araneae</taxon>
        <taxon>Araneomorphae</taxon>
        <taxon>Entelegynae</taxon>
        <taxon>Araneoidea</taxon>
        <taxon>Araneidae</taxon>
        <taxon>Caerostris</taxon>
    </lineage>
</organism>
<feature type="region of interest" description="Disordered" evidence="1">
    <location>
        <begin position="53"/>
        <end position="72"/>
    </location>
</feature>
<evidence type="ECO:0000313" key="2">
    <source>
        <dbReference type="EMBL" id="GIY38196.1"/>
    </source>
</evidence>
<reference evidence="2 3" key="1">
    <citation type="submission" date="2021-06" db="EMBL/GenBank/DDBJ databases">
        <title>Caerostris extrusa draft genome.</title>
        <authorList>
            <person name="Kono N."/>
            <person name="Arakawa K."/>
        </authorList>
    </citation>
    <scope>NUCLEOTIDE SEQUENCE [LARGE SCALE GENOMIC DNA]</scope>
</reference>
<protein>
    <submittedName>
        <fullName evidence="2">Uncharacterized protein</fullName>
    </submittedName>
</protein>
<feature type="compositionally biased region" description="Polar residues" evidence="1">
    <location>
        <begin position="55"/>
        <end position="66"/>
    </location>
</feature>